<evidence type="ECO:0000256" key="1">
    <source>
        <dbReference type="ARBA" id="ARBA00006479"/>
    </source>
</evidence>
<dbReference type="InterPro" id="IPR043129">
    <property type="entry name" value="ATPase_NBD"/>
</dbReference>
<dbReference type="Gene3D" id="3.30.420.40">
    <property type="match status" value="2"/>
</dbReference>
<comment type="similarity">
    <text evidence="1">Belongs to the ROK (NagC/XylR) family.</text>
</comment>
<dbReference type="SUPFAM" id="SSF53067">
    <property type="entry name" value="Actin-like ATPase domain"/>
    <property type="match status" value="2"/>
</dbReference>
<sequence>MRRRTAAVEREHREHREIRRGTEGGLDVADVGRTGDTPVAAAIGLDVGGGAVKAGTVVLTSGGTLTGTDVTGTDVTGTVSPGGGGSAIEAAETRIEHQVESDGDALSALCAAIARDQYGGLRSRWPGLPVVWGVSAAAWIDPHSGRSVFSPHLGGWRDRALPQDLARALSDLTGLPMAPGEASGHASGAVPVPSVINDADAAAWAEARLATSAGRRDRMVLVAIGTGIGGALVRDGAVDIGEHGMAGEFGHMTMDPAGPPCPCGNTGCWELLVSADALAARAGRASARAAIDDALAGDPACRDAVAGTGRWLGRGLATLAAVLDPGRFVIGGGVATAGELLLAPAREELARHLPGGRRRPLPSVSVATWGNRSGWVGAAGVALERAGWPVRSLATGPATSPAR</sequence>
<feature type="region of interest" description="Disordered" evidence="2">
    <location>
        <begin position="1"/>
        <end position="25"/>
    </location>
</feature>
<name>A0ABQ2M5L7_9MICC</name>
<dbReference type="PROSITE" id="PS01125">
    <property type="entry name" value="ROK"/>
    <property type="match status" value="1"/>
</dbReference>
<feature type="compositionally biased region" description="Basic and acidic residues" evidence="2">
    <location>
        <begin position="1"/>
        <end position="22"/>
    </location>
</feature>
<evidence type="ECO:0008006" key="5">
    <source>
        <dbReference type="Google" id="ProtNLM"/>
    </source>
</evidence>
<accession>A0ABQ2M5L7</accession>
<comment type="caution">
    <text evidence="3">The sequence shown here is derived from an EMBL/GenBank/DDBJ whole genome shotgun (WGS) entry which is preliminary data.</text>
</comment>
<gene>
    <name evidence="3" type="ORF">GCM10010977_23300</name>
</gene>
<keyword evidence="4" id="KW-1185">Reference proteome</keyword>
<dbReference type="InterPro" id="IPR049874">
    <property type="entry name" value="ROK_cs"/>
</dbReference>
<protein>
    <recommendedName>
        <fullName evidence="5">ROK family protein</fullName>
    </recommendedName>
</protein>
<dbReference type="PANTHER" id="PTHR18964">
    <property type="entry name" value="ROK (REPRESSOR, ORF, KINASE) FAMILY"/>
    <property type="match status" value="1"/>
</dbReference>
<dbReference type="PANTHER" id="PTHR18964:SF173">
    <property type="entry name" value="GLUCOKINASE"/>
    <property type="match status" value="1"/>
</dbReference>
<reference evidence="4" key="1">
    <citation type="journal article" date="2019" name="Int. J. Syst. Evol. Microbiol.">
        <title>The Global Catalogue of Microorganisms (GCM) 10K type strain sequencing project: providing services to taxonomists for standard genome sequencing and annotation.</title>
        <authorList>
            <consortium name="The Broad Institute Genomics Platform"/>
            <consortium name="The Broad Institute Genome Sequencing Center for Infectious Disease"/>
            <person name="Wu L."/>
            <person name="Ma J."/>
        </authorList>
    </citation>
    <scope>NUCLEOTIDE SEQUENCE [LARGE SCALE GENOMIC DNA]</scope>
    <source>
        <strain evidence="4">CGMCC 1.7064</strain>
    </source>
</reference>
<proteinExistence type="inferred from homology"/>
<evidence type="ECO:0000313" key="4">
    <source>
        <dbReference type="Proteomes" id="UP000642509"/>
    </source>
</evidence>
<evidence type="ECO:0000313" key="3">
    <source>
        <dbReference type="EMBL" id="GGO47007.1"/>
    </source>
</evidence>
<dbReference type="EMBL" id="BMLQ01000006">
    <property type="protein sequence ID" value="GGO47007.1"/>
    <property type="molecule type" value="Genomic_DNA"/>
</dbReference>
<dbReference type="Proteomes" id="UP000642509">
    <property type="component" value="Unassembled WGS sequence"/>
</dbReference>
<dbReference type="Pfam" id="PF00480">
    <property type="entry name" value="ROK"/>
    <property type="match status" value="1"/>
</dbReference>
<organism evidence="3 4">
    <name type="scientific">Citricoccus zhacaiensis</name>
    <dbReference type="NCBI Taxonomy" id="489142"/>
    <lineage>
        <taxon>Bacteria</taxon>
        <taxon>Bacillati</taxon>
        <taxon>Actinomycetota</taxon>
        <taxon>Actinomycetes</taxon>
        <taxon>Micrococcales</taxon>
        <taxon>Micrococcaceae</taxon>
        <taxon>Citricoccus</taxon>
    </lineage>
</organism>
<dbReference type="InterPro" id="IPR000600">
    <property type="entry name" value="ROK"/>
</dbReference>
<evidence type="ECO:0000256" key="2">
    <source>
        <dbReference type="SAM" id="MobiDB-lite"/>
    </source>
</evidence>